<keyword evidence="9 13" id="KW-0547">Nucleotide-binding</keyword>
<dbReference type="AlphaFoldDB" id="C6X7E5"/>
<keyword evidence="15" id="KW-1185">Reference proteome</keyword>
<dbReference type="RefSeq" id="WP_015830737.1">
    <property type="nucleotide sequence ID" value="NC_012969.1"/>
</dbReference>
<evidence type="ECO:0000256" key="8">
    <source>
        <dbReference type="ARBA" id="ARBA00022655"/>
    </source>
</evidence>
<dbReference type="EMBL" id="CP001674">
    <property type="protein sequence ID" value="ACT51410.1"/>
    <property type="molecule type" value="Genomic_DNA"/>
</dbReference>
<dbReference type="InterPro" id="IPR003721">
    <property type="entry name" value="Pantoate_ligase"/>
</dbReference>
<gene>
    <name evidence="13" type="primary">panC</name>
    <name evidence="14" type="ordered locus">Msip34_2168</name>
</gene>
<dbReference type="GO" id="GO:0015940">
    <property type="term" value="P:pantothenate biosynthetic process"/>
    <property type="evidence" value="ECO:0007669"/>
    <property type="project" value="UniProtKB-UniRule"/>
</dbReference>
<dbReference type="FunFam" id="3.30.1300.10:FF:000001">
    <property type="entry name" value="Pantothenate synthetase"/>
    <property type="match status" value="1"/>
</dbReference>
<reference evidence="15" key="1">
    <citation type="submission" date="2009-07" db="EMBL/GenBank/DDBJ databases">
        <title>Complete sequence of chromosome of Methylovorus sp. SIP3-4.</title>
        <authorList>
            <person name="Lucas S."/>
            <person name="Copeland A."/>
            <person name="Lapidus A."/>
            <person name="Glavina del Rio T."/>
            <person name="Tice H."/>
            <person name="Bruce D."/>
            <person name="Goodwin L."/>
            <person name="Pitluck S."/>
            <person name="Clum A."/>
            <person name="Larimer F."/>
            <person name="Land M."/>
            <person name="Hauser L."/>
            <person name="Kyrpides N."/>
            <person name="Mikhailova N."/>
            <person name="Kayluzhnaya M."/>
            <person name="Chistoserdova L."/>
        </authorList>
    </citation>
    <scope>NUCLEOTIDE SEQUENCE [LARGE SCALE GENOMIC DNA]</scope>
    <source>
        <strain evidence="15">SIP3-4</strain>
    </source>
</reference>
<feature type="binding site" evidence="13">
    <location>
        <position position="57"/>
    </location>
    <ligand>
        <name>beta-alanine</name>
        <dbReference type="ChEBI" id="CHEBI:57966"/>
    </ligand>
</feature>
<evidence type="ECO:0000256" key="5">
    <source>
        <dbReference type="ARBA" id="ARBA00014155"/>
    </source>
</evidence>
<feature type="binding site" evidence="13">
    <location>
        <position position="57"/>
    </location>
    <ligand>
        <name>(R)-pantoate</name>
        <dbReference type="ChEBI" id="CHEBI:15980"/>
    </ligand>
</feature>
<evidence type="ECO:0000256" key="13">
    <source>
        <dbReference type="HAMAP-Rule" id="MF_00158"/>
    </source>
</evidence>
<dbReference type="NCBIfam" id="TIGR00125">
    <property type="entry name" value="cyt_tran_rel"/>
    <property type="match status" value="1"/>
</dbReference>
<name>C6X7E5_METGS</name>
<organism evidence="14 15">
    <name type="scientific">Methylovorus glucosotrophus (strain SIP3-4)</name>
    <dbReference type="NCBI Taxonomy" id="582744"/>
    <lineage>
        <taxon>Bacteria</taxon>
        <taxon>Pseudomonadati</taxon>
        <taxon>Pseudomonadota</taxon>
        <taxon>Betaproteobacteria</taxon>
        <taxon>Nitrosomonadales</taxon>
        <taxon>Methylophilaceae</taxon>
        <taxon>Methylovorus</taxon>
    </lineage>
</organism>
<dbReference type="FunFam" id="3.40.50.620:FF:000114">
    <property type="entry name" value="Pantothenate synthetase"/>
    <property type="match status" value="1"/>
</dbReference>
<dbReference type="InterPro" id="IPR042176">
    <property type="entry name" value="Pantoate_ligase_C"/>
</dbReference>
<dbReference type="Proteomes" id="UP000002743">
    <property type="component" value="Chromosome"/>
</dbReference>
<feature type="binding site" evidence="13">
    <location>
        <begin position="26"/>
        <end position="33"/>
    </location>
    <ligand>
        <name>ATP</name>
        <dbReference type="ChEBI" id="CHEBI:30616"/>
    </ligand>
</feature>
<comment type="function">
    <text evidence="12 13">Catalyzes the condensation of pantoate with beta-alanine in an ATP-dependent reaction via a pantoyl-adenylate intermediate.</text>
</comment>
<dbReference type="GO" id="GO:0005829">
    <property type="term" value="C:cytosol"/>
    <property type="evidence" value="ECO:0007669"/>
    <property type="project" value="TreeGrafter"/>
</dbReference>
<comment type="miscellaneous">
    <text evidence="13">The reaction proceeds by a bi uni uni bi ping pong mechanism.</text>
</comment>
<dbReference type="SUPFAM" id="SSF52374">
    <property type="entry name" value="Nucleotidylyl transferase"/>
    <property type="match status" value="1"/>
</dbReference>
<keyword evidence="8 13" id="KW-0566">Pantothenate biosynthesis</keyword>
<evidence type="ECO:0000313" key="15">
    <source>
        <dbReference type="Proteomes" id="UP000002743"/>
    </source>
</evidence>
<dbReference type="KEGG" id="mei:Msip34_2168"/>
<comment type="subunit">
    <text evidence="13">Homodimer.</text>
</comment>
<dbReference type="STRING" id="582744.Msip34_2168"/>
<feature type="active site" description="Proton donor" evidence="13">
    <location>
        <position position="33"/>
    </location>
</feature>
<dbReference type="Gene3D" id="3.30.1300.10">
    <property type="entry name" value="Pantoate-beta-alanine ligase, C-terminal domain"/>
    <property type="match status" value="1"/>
</dbReference>
<dbReference type="UniPathway" id="UPA00028">
    <property type="reaction ID" value="UER00005"/>
</dbReference>
<dbReference type="eggNOG" id="COG0414">
    <property type="taxonomic scope" value="Bacteria"/>
</dbReference>
<comment type="similarity">
    <text evidence="3 13">Belongs to the pantothenate synthetase family.</text>
</comment>
<feature type="binding site" evidence="13">
    <location>
        <position position="172"/>
    </location>
    <ligand>
        <name>ATP</name>
        <dbReference type="ChEBI" id="CHEBI:30616"/>
    </ligand>
</feature>
<evidence type="ECO:0000256" key="11">
    <source>
        <dbReference type="ARBA" id="ARBA00048258"/>
    </source>
</evidence>
<evidence type="ECO:0000256" key="12">
    <source>
        <dbReference type="ARBA" id="ARBA00055042"/>
    </source>
</evidence>
<dbReference type="CDD" id="cd00560">
    <property type="entry name" value="PanC"/>
    <property type="match status" value="1"/>
</dbReference>
<evidence type="ECO:0000313" key="14">
    <source>
        <dbReference type="EMBL" id="ACT51410.1"/>
    </source>
</evidence>
<sequence length="280" mass="30611">MDILHSVTELRARLAGETRISFVPTMGNLHDGHIHLVNLARQHGDCVVVSIFVNPLQFGPNEDLDNYPRTLEQDCARLQAAGADVVFAPSVSEMYPSAQTMTISAPPIADSLCGASRPGHFSGVATVVMKLFNLVQPQVAIFGKKDYQQLSVIRELVQQFNLPISIIGGETVREADGLAMSSRNGYLSPAQRQEAKRLHAALQLVKQAIQKGNHDYPAICEQTRQYLTQLGWIVDYIEVRAASTLQPATATDTQLVALAAARLGKTRLIDNLEFDASHQA</sequence>
<evidence type="ECO:0000256" key="10">
    <source>
        <dbReference type="ARBA" id="ARBA00022840"/>
    </source>
</evidence>
<dbReference type="Pfam" id="PF02569">
    <property type="entry name" value="Pantoate_ligase"/>
    <property type="match status" value="1"/>
</dbReference>
<evidence type="ECO:0000256" key="6">
    <source>
        <dbReference type="ARBA" id="ARBA00022490"/>
    </source>
</evidence>
<feature type="binding site" evidence="13">
    <location>
        <position position="149"/>
    </location>
    <ligand>
        <name>(R)-pantoate</name>
        <dbReference type="ChEBI" id="CHEBI:15980"/>
    </ligand>
</feature>
<reference evidence="14 15" key="2">
    <citation type="journal article" date="2011" name="J. Bacteriol.">
        <title>Genomes of three methylotrophs from a single niche uncover genetic and metabolic divergence of Methylophilaceae.</title>
        <authorList>
            <person name="Lapidus A."/>
            <person name="Clum A."/>
            <person name="Labutti K."/>
            <person name="Kaluzhnaya M.G."/>
            <person name="Lim S."/>
            <person name="Beck D.A."/>
            <person name="Glavina Del Rio T."/>
            <person name="Nolan M."/>
            <person name="Mavromatis K."/>
            <person name="Huntemann M."/>
            <person name="Lucas S."/>
            <person name="Lidstrom M.E."/>
            <person name="Ivanova N."/>
            <person name="Chistoserdova L."/>
        </authorList>
    </citation>
    <scope>NUCLEOTIDE SEQUENCE [LARGE SCALE GENOMIC DNA]</scope>
    <source>
        <strain evidence="14 15">SIP3-4</strain>
    </source>
</reference>
<dbReference type="GO" id="GO:0004592">
    <property type="term" value="F:pantoate-beta-alanine ligase activity"/>
    <property type="evidence" value="ECO:0007669"/>
    <property type="project" value="UniProtKB-UniRule"/>
</dbReference>
<dbReference type="EC" id="6.3.2.1" evidence="4 13"/>
<comment type="subcellular location">
    <subcellularLocation>
        <location evidence="1 13">Cytoplasm</location>
    </subcellularLocation>
</comment>
<evidence type="ECO:0000256" key="4">
    <source>
        <dbReference type="ARBA" id="ARBA00012219"/>
    </source>
</evidence>
<evidence type="ECO:0000256" key="3">
    <source>
        <dbReference type="ARBA" id="ARBA00009256"/>
    </source>
</evidence>
<proteinExistence type="inferred from homology"/>
<accession>C6X7E5</accession>
<dbReference type="HOGENOM" id="CLU_047148_0_0_4"/>
<evidence type="ECO:0000256" key="2">
    <source>
        <dbReference type="ARBA" id="ARBA00004990"/>
    </source>
</evidence>
<dbReference type="NCBIfam" id="TIGR00018">
    <property type="entry name" value="panC"/>
    <property type="match status" value="1"/>
</dbReference>
<evidence type="ECO:0000256" key="1">
    <source>
        <dbReference type="ARBA" id="ARBA00004496"/>
    </source>
</evidence>
<keyword evidence="7 13" id="KW-0436">Ligase</keyword>
<dbReference type="Gene3D" id="3.40.50.620">
    <property type="entry name" value="HUPs"/>
    <property type="match status" value="1"/>
</dbReference>
<keyword evidence="6 13" id="KW-0963">Cytoplasm</keyword>
<dbReference type="PANTHER" id="PTHR21299">
    <property type="entry name" value="CYTIDYLATE KINASE/PANTOATE-BETA-ALANINE LIGASE"/>
    <property type="match status" value="1"/>
</dbReference>
<dbReference type="GO" id="GO:0005524">
    <property type="term" value="F:ATP binding"/>
    <property type="evidence" value="ECO:0007669"/>
    <property type="project" value="UniProtKB-KW"/>
</dbReference>
<protein>
    <recommendedName>
        <fullName evidence="5 13">Pantothenate synthetase</fullName>
        <shortName evidence="13">PS</shortName>
        <ecNumber evidence="4 13">6.3.2.1</ecNumber>
    </recommendedName>
    <alternativeName>
        <fullName evidence="13">Pantoate--beta-alanine ligase</fullName>
    </alternativeName>
    <alternativeName>
        <fullName evidence="13">Pantoate-activating enzyme</fullName>
    </alternativeName>
</protein>
<evidence type="ECO:0000256" key="7">
    <source>
        <dbReference type="ARBA" id="ARBA00022598"/>
    </source>
</evidence>
<comment type="catalytic activity">
    <reaction evidence="11 13">
        <text>(R)-pantoate + beta-alanine + ATP = (R)-pantothenate + AMP + diphosphate + H(+)</text>
        <dbReference type="Rhea" id="RHEA:10912"/>
        <dbReference type="ChEBI" id="CHEBI:15378"/>
        <dbReference type="ChEBI" id="CHEBI:15980"/>
        <dbReference type="ChEBI" id="CHEBI:29032"/>
        <dbReference type="ChEBI" id="CHEBI:30616"/>
        <dbReference type="ChEBI" id="CHEBI:33019"/>
        <dbReference type="ChEBI" id="CHEBI:57966"/>
        <dbReference type="ChEBI" id="CHEBI:456215"/>
        <dbReference type="EC" id="6.3.2.1"/>
    </reaction>
</comment>
<comment type="pathway">
    <text evidence="2 13">Cofactor biosynthesis; (R)-pantothenate biosynthesis; (R)-pantothenate from (R)-pantoate and beta-alanine: step 1/1.</text>
</comment>
<dbReference type="InterPro" id="IPR004821">
    <property type="entry name" value="Cyt_trans-like"/>
</dbReference>
<dbReference type="InterPro" id="IPR014729">
    <property type="entry name" value="Rossmann-like_a/b/a_fold"/>
</dbReference>
<keyword evidence="10 13" id="KW-0067">ATP-binding</keyword>
<dbReference type="OrthoDB" id="9773087at2"/>
<dbReference type="PANTHER" id="PTHR21299:SF1">
    <property type="entry name" value="PANTOATE--BETA-ALANINE LIGASE"/>
    <property type="match status" value="1"/>
</dbReference>
<feature type="binding site" evidence="13">
    <location>
        <begin position="143"/>
        <end position="146"/>
    </location>
    <ligand>
        <name>ATP</name>
        <dbReference type="ChEBI" id="CHEBI:30616"/>
    </ligand>
</feature>
<dbReference type="HAMAP" id="MF_00158">
    <property type="entry name" value="PanC"/>
    <property type="match status" value="1"/>
</dbReference>
<evidence type="ECO:0000256" key="9">
    <source>
        <dbReference type="ARBA" id="ARBA00022741"/>
    </source>
</evidence>
<feature type="binding site" evidence="13">
    <location>
        <begin position="180"/>
        <end position="183"/>
    </location>
    <ligand>
        <name>ATP</name>
        <dbReference type="ChEBI" id="CHEBI:30616"/>
    </ligand>
</feature>